<dbReference type="InterPro" id="IPR053981">
    <property type="entry name" value="Gp44/GpP-like_2nd"/>
</dbReference>
<name>A0ABT3K1X8_9PROT</name>
<protein>
    <submittedName>
        <fullName evidence="3">Phage GP46 family protein</fullName>
    </submittedName>
</protein>
<dbReference type="Gene3D" id="3.55.50.10">
    <property type="entry name" value="Baseplate protein-like domains"/>
    <property type="match status" value="1"/>
</dbReference>
<gene>
    <name evidence="3" type="ORF">NO263_02230</name>
</gene>
<dbReference type="InterPro" id="IPR010877">
    <property type="entry name" value="Phage_Mu_Gp46"/>
</dbReference>
<dbReference type="RefSeq" id="WP_265176016.1">
    <property type="nucleotide sequence ID" value="NZ_JANGSQ010000076.1"/>
</dbReference>
<dbReference type="Pfam" id="PF07409">
    <property type="entry name" value="GP46"/>
    <property type="match status" value="1"/>
</dbReference>
<feature type="domain" description="Baseplate hub protein gp44/GpP-like second" evidence="2">
    <location>
        <begin position="108"/>
        <end position="192"/>
    </location>
</feature>
<evidence type="ECO:0000259" key="1">
    <source>
        <dbReference type="Pfam" id="PF21683"/>
    </source>
</evidence>
<accession>A0ABT3K1X8</accession>
<keyword evidence="4" id="KW-1185">Reference proteome</keyword>
<dbReference type="SUPFAM" id="SSF69279">
    <property type="entry name" value="Phage tail proteins"/>
    <property type="match status" value="1"/>
</dbReference>
<dbReference type="InterPro" id="IPR049354">
    <property type="entry name" value="GpP-like_N"/>
</dbReference>
<comment type="caution">
    <text evidence="3">The sequence shown here is derived from an EMBL/GenBank/DDBJ whole genome shotgun (WGS) entry which is preliminary data.</text>
</comment>
<evidence type="ECO:0000313" key="4">
    <source>
        <dbReference type="Proteomes" id="UP001526337"/>
    </source>
</evidence>
<dbReference type="Pfam" id="PF22255">
    <property type="entry name" value="Gp44-like_2nd"/>
    <property type="match status" value="1"/>
</dbReference>
<proteinExistence type="predicted"/>
<organism evidence="3 4">
    <name type="scientific">Gluconacetobacter entanii</name>
    <dbReference type="NCBI Taxonomy" id="108528"/>
    <lineage>
        <taxon>Bacteria</taxon>
        <taxon>Pseudomonadati</taxon>
        <taxon>Pseudomonadota</taxon>
        <taxon>Alphaproteobacteria</taxon>
        <taxon>Acetobacterales</taxon>
        <taxon>Acetobacteraceae</taxon>
        <taxon>Gluconacetobacter</taxon>
    </lineage>
</organism>
<evidence type="ECO:0000259" key="2">
    <source>
        <dbReference type="Pfam" id="PF22255"/>
    </source>
</evidence>
<feature type="domain" description="Baseplate hub protein gp44-like N-terminal" evidence="1">
    <location>
        <begin position="15"/>
        <end position="106"/>
    </location>
</feature>
<evidence type="ECO:0000313" key="3">
    <source>
        <dbReference type="EMBL" id="MCW4589405.1"/>
    </source>
</evidence>
<sequence length="308" mass="32499">MSGTTNTTVTARGMTVIVNGRTLKTYTMAECGRDLGDICGAFHVEYLDEVRAAQALGGDPPEWAAIRENDPVEIRIHGVTRLLGYVDDIQLEMSDGEIRATISGRDKTGDLVDASANPTGPGEYRSIHLVDVIGNLTGPFGLAVSADVDTGDPFTLVAVDPAEPAMSTIEKLSRQRGVLVTSDGVGGIILTQAGSTRAPGNLTLPGNVLRMESRVPAQSAGLLARRGWVGDICLPEGQRLGTRAWLEARGKQTEDTRARLAGYTAESVEPIADYHGVEIDTGAAWLADGTIQITARESDTSVATVVGN</sequence>
<reference evidence="3 4" key="1">
    <citation type="submission" date="2022-07" db="EMBL/GenBank/DDBJ databases">
        <title>Genome stability of Gluconacetobacter entanii AV429.</title>
        <authorList>
            <person name="Trcek J."/>
            <person name="Cepec E."/>
        </authorList>
    </citation>
    <scope>NUCLEOTIDE SEQUENCE [LARGE SCALE GENOMIC DNA]</scope>
    <source>
        <strain evidence="3 4">AV429_2022</strain>
    </source>
</reference>
<dbReference type="EMBL" id="JANGSQ010000076">
    <property type="protein sequence ID" value="MCW4589405.1"/>
    <property type="molecule type" value="Genomic_DNA"/>
</dbReference>
<dbReference type="Pfam" id="PF21683">
    <property type="entry name" value="GpP-like_1st"/>
    <property type="match status" value="1"/>
</dbReference>
<dbReference type="Proteomes" id="UP001526337">
    <property type="component" value="Unassembled WGS sequence"/>
</dbReference>